<dbReference type="AlphaFoldDB" id="A0A395M6W7"/>
<feature type="region of interest" description="Disordered" evidence="1">
    <location>
        <begin position="276"/>
        <end position="296"/>
    </location>
</feature>
<evidence type="ECO:0000256" key="1">
    <source>
        <dbReference type="SAM" id="MobiDB-lite"/>
    </source>
</evidence>
<accession>A0A395M6W7</accession>
<protein>
    <submittedName>
        <fullName evidence="2">Uncharacterized protein</fullName>
    </submittedName>
</protein>
<name>A0A395M6W7_9HYPO</name>
<gene>
    <name evidence="2" type="ORF">FIE12Z_12134</name>
</gene>
<reference evidence="2 3" key="1">
    <citation type="journal article" date="2018" name="PLoS Pathog.">
        <title>Evolution of structural diversity of trichothecenes, a family of toxins produced by plant pathogenic and entomopathogenic fungi.</title>
        <authorList>
            <person name="Proctor R.H."/>
            <person name="McCormick S.P."/>
            <person name="Kim H.S."/>
            <person name="Cardoza R.E."/>
            <person name="Stanley A.M."/>
            <person name="Lindo L."/>
            <person name="Kelly A."/>
            <person name="Brown D.W."/>
            <person name="Lee T."/>
            <person name="Vaughan M.M."/>
            <person name="Alexander N.J."/>
            <person name="Busman M."/>
            <person name="Gutierrez S."/>
        </authorList>
    </citation>
    <scope>NUCLEOTIDE SEQUENCE [LARGE SCALE GENOMIC DNA]</scope>
    <source>
        <strain evidence="2 3">NRRL 13405</strain>
    </source>
</reference>
<keyword evidence="3" id="KW-1185">Reference proteome</keyword>
<evidence type="ECO:0000313" key="2">
    <source>
        <dbReference type="EMBL" id="RFN43631.1"/>
    </source>
</evidence>
<organism evidence="2 3">
    <name type="scientific">Fusarium flagelliforme</name>
    <dbReference type="NCBI Taxonomy" id="2675880"/>
    <lineage>
        <taxon>Eukaryota</taxon>
        <taxon>Fungi</taxon>
        <taxon>Dikarya</taxon>
        <taxon>Ascomycota</taxon>
        <taxon>Pezizomycotina</taxon>
        <taxon>Sordariomycetes</taxon>
        <taxon>Hypocreomycetidae</taxon>
        <taxon>Hypocreales</taxon>
        <taxon>Nectriaceae</taxon>
        <taxon>Fusarium</taxon>
        <taxon>Fusarium incarnatum-equiseti species complex</taxon>
    </lineage>
</organism>
<dbReference type="Proteomes" id="UP000265631">
    <property type="component" value="Unassembled WGS sequence"/>
</dbReference>
<evidence type="ECO:0000313" key="3">
    <source>
        <dbReference type="Proteomes" id="UP000265631"/>
    </source>
</evidence>
<proteinExistence type="predicted"/>
<dbReference type="EMBL" id="PXXK01000525">
    <property type="protein sequence ID" value="RFN43631.1"/>
    <property type="molecule type" value="Genomic_DNA"/>
</dbReference>
<sequence length="296" mass="34172">MNNKPATNLSLRDLVIRNPGFAVHPLEWIARHLELVDCKFQEIDAPPETRTPVHQEDTVKDVERLLRTYNWRSEAFIDFFVNERSPFEHMEGNPGFSFDGHRVLLADCEVFVLKSSASEETVIPTAPLVVAFLDYHTVIRAREQRFAPDHSWPHNAPLNNRNKRKLRLCTPKVWDRDPYLLCVMLALAQYNWELFESKRYPVRLVVYKSDDKKDAHVFHADFPMGILDQTVTPSTQTDDTWPIIYHTKINFESYGTFADRLTTHLLHVNFRTGAKENETDHGTVGPDVGTRTAAMA</sequence>
<comment type="caution">
    <text evidence="2">The sequence shown here is derived from an EMBL/GenBank/DDBJ whole genome shotgun (WGS) entry which is preliminary data.</text>
</comment>